<comment type="caution">
    <text evidence="1">The sequence shown here is derived from an EMBL/GenBank/DDBJ whole genome shotgun (WGS) entry which is preliminary data.</text>
</comment>
<evidence type="ECO:0000313" key="3">
    <source>
        <dbReference type="Proteomes" id="UP000266389"/>
    </source>
</evidence>
<name>A0A395LYF3_9BACT</name>
<dbReference type="Proteomes" id="UP000266389">
    <property type="component" value="Unassembled WGS sequence"/>
</dbReference>
<dbReference type="InterPro" id="IPR036388">
    <property type="entry name" value="WH-like_DNA-bd_sf"/>
</dbReference>
<dbReference type="GO" id="GO:0003700">
    <property type="term" value="F:DNA-binding transcription factor activity"/>
    <property type="evidence" value="ECO:0007669"/>
    <property type="project" value="TreeGrafter"/>
</dbReference>
<dbReference type="PANTHER" id="PTHR33221:SF15">
    <property type="entry name" value="HTH-TYPE TRANSCRIPTIONAL REGULATOR YWGB-RELATED"/>
    <property type="match status" value="1"/>
</dbReference>
<proteinExistence type="predicted"/>
<dbReference type="Gene3D" id="1.10.10.10">
    <property type="entry name" value="Winged helix-like DNA-binding domain superfamily/Winged helix DNA-binding domain"/>
    <property type="match status" value="1"/>
</dbReference>
<dbReference type="Pfam" id="PF02082">
    <property type="entry name" value="Rrf2"/>
    <property type="match status" value="1"/>
</dbReference>
<sequence length="132" mass="14550">MLRLTKKFEYGLLAVRYIASTQNGDVATAKEIAEHMNIPFELVAKTLQQMAKSGLITSVQGVKGGYRLNKPASEISFSEIADAIGEPIQLIDCETDPSRCDAFVGCAVKKPLTKIQKRFREIFSEAKVAEIL</sequence>
<evidence type="ECO:0000313" key="1">
    <source>
        <dbReference type="EMBL" id="RFM23563.1"/>
    </source>
</evidence>
<dbReference type="AlphaFoldDB" id="A0A395LYF3"/>
<dbReference type="InterPro" id="IPR036390">
    <property type="entry name" value="WH_DNA-bd_sf"/>
</dbReference>
<dbReference type="SUPFAM" id="SSF46785">
    <property type="entry name" value="Winged helix' DNA-binding domain"/>
    <property type="match status" value="1"/>
</dbReference>
<dbReference type="GO" id="GO:0005829">
    <property type="term" value="C:cytosol"/>
    <property type="evidence" value="ECO:0007669"/>
    <property type="project" value="TreeGrafter"/>
</dbReference>
<dbReference type="NCBIfam" id="TIGR00738">
    <property type="entry name" value="rrf2_super"/>
    <property type="match status" value="1"/>
</dbReference>
<dbReference type="InterPro" id="IPR000944">
    <property type="entry name" value="Tscrpt_reg_Rrf2"/>
</dbReference>
<dbReference type="EMBL" id="PHFL01000049">
    <property type="protein sequence ID" value="RFM23965.1"/>
    <property type="molecule type" value="Genomic_DNA"/>
</dbReference>
<protein>
    <submittedName>
        <fullName evidence="1">Rrf2 family transcriptional regulator</fullName>
    </submittedName>
</protein>
<organism evidence="1 3">
    <name type="scientific">Candidatus Thermochlorobacter aerophilus</name>
    <dbReference type="NCBI Taxonomy" id="1868324"/>
    <lineage>
        <taxon>Bacteria</taxon>
        <taxon>Pseudomonadati</taxon>
        <taxon>Chlorobiota</taxon>
        <taxon>Chlorobiia</taxon>
        <taxon>Chlorobiales</taxon>
        <taxon>Candidatus Thermochlorobacteriaceae</taxon>
        <taxon>Candidatus Thermochlorobacter</taxon>
    </lineage>
</organism>
<reference evidence="1 3" key="1">
    <citation type="journal article" date="2011" name="ISME J.">
        <title>Community ecology of hot spring cyanobacterial mats: predominant populations and their functional potential.</title>
        <authorList>
            <person name="Klatt C.G."/>
            <person name="Wood J.M."/>
            <person name="Rusch D.B."/>
            <person name="Bateson M.M."/>
            <person name="Hamamura N."/>
            <person name="Heidelberg J.F."/>
            <person name="Grossman A.R."/>
            <person name="Bhaya D."/>
            <person name="Cohan F.M."/>
            <person name="Kuhl M."/>
            <person name="Bryant D.A."/>
            <person name="Ward D.M."/>
        </authorList>
    </citation>
    <scope>NUCLEOTIDE SEQUENCE [LARGE SCALE GENOMIC DNA]</scope>
    <source>
        <strain evidence="1">OS</strain>
    </source>
</reference>
<gene>
    <name evidence="2" type="ORF">D0433_07635</name>
    <name evidence="1" type="ORF">D0433_10400</name>
</gene>
<reference evidence="1" key="2">
    <citation type="submission" date="2017-08" db="EMBL/GenBank/DDBJ databases">
        <authorList>
            <person name="de Groot N.N."/>
        </authorList>
    </citation>
    <scope>NUCLEOTIDE SEQUENCE</scope>
    <source>
        <strain evidence="1">OS</strain>
    </source>
</reference>
<evidence type="ECO:0000313" key="2">
    <source>
        <dbReference type="EMBL" id="RFM23965.1"/>
    </source>
</evidence>
<dbReference type="EMBL" id="PHFL01000062">
    <property type="protein sequence ID" value="RFM23563.1"/>
    <property type="molecule type" value="Genomic_DNA"/>
</dbReference>
<accession>A0A395LYF3</accession>
<dbReference type="PROSITE" id="PS51197">
    <property type="entry name" value="HTH_RRF2_2"/>
    <property type="match status" value="1"/>
</dbReference>
<dbReference type="PANTHER" id="PTHR33221">
    <property type="entry name" value="WINGED HELIX-TURN-HELIX TRANSCRIPTIONAL REGULATOR, RRF2 FAMILY"/>
    <property type="match status" value="1"/>
</dbReference>